<dbReference type="PROSITE" id="PS50203">
    <property type="entry name" value="CALPAIN_CAT"/>
    <property type="match status" value="1"/>
</dbReference>
<evidence type="ECO:0000259" key="13">
    <source>
        <dbReference type="PROSITE" id="PS50203"/>
    </source>
</evidence>
<dbReference type="SMART" id="SM00230">
    <property type="entry name" value="CysPc"/>
    <property type="match status" value="1"/>
</dbReference>
<dbReference type="CDD" id="cd00044">
    <property type="entry name" value="CysPc"/>
    <property type="match status" value="1"/>
</dbReference>
<organism evidence="14 15">
    <name type="scientific">Rotaria magnacalcarata</name>
    <dbReference type="NCBI Taxonomy" id="392030"/>
    <lineage>
        <taxon>Eukaryota</taxon>
        <taxon>Metazoa</taxon>
        <taxon>Spiralia</taxon>
        <taxon>Gnathifera</taxon>
        <taxon>Rotifera</taxon>
        <taxon>Eurotatoria</taxon>
        <taxon>Bdelloidea</taxon>
        <taxon>Philodinida</taxon>
        <taxon>Philodinidae</taxon>
        <taxon>Rotaria</taxon>
    </lineage>
</organism>
<keyword evidence="6" id="KW-0788">Thiol protease</keyword>
<evidence type="ECO:0000256" key="11">
    <source>
        <dbReference type="SAM" id="MobiDB-lite"/>
    </source>
</evidence>
<evidence type="ECO:0000256" key="5">
    <source>
        <dbReference type="ARBA" id="ARBA00022801"/>
    </source>
</evidence>
<dbReference type="PANTHER" id="PTHR10183">
    <property type="entry name" value="CALPAIN"/>
    <property type="match status" value="1"/>
</dbReference>
<feature type="domain" description="RanBP2-type" evidence="12">
    <location>
        <begin position="57"/>
        <end position="86"/>
    </location>
</feature>
<keyword evidence="5" id="KW-0378">Hydrolase</keyword>
<keyword evidence="7" id="KW-0862">Zinc</keyword>
<reference evidence="14" key="1">
    <citation type="submission" date="2021-02" db="EMBL/GenBank/DDBJ databases">
        <authorList>
            <person name="Nowell W R."/>
        </authorList>
    </citation>
    <scope>NUCLEOTIDE SEQUENCE</scope>
</reference>
<dbReference type="InterPro" id="IPR001876">
    <property type="entry name" value="Znf_RanBP2"/>
</dbReference>
<dbReference type="Gene3D" id="3.90.70.10">
    <property type="entry name" value="Cysteine proteinases"/>
    <property type="match status" value="1"/>
</dbReference>
<comment type="caution">
    <text evidence="14">The sequence shown here is derived from an EMBL/GenBank/DDBJ whole genome shotgun (WGS) entry which is preliminary data.</text>
</comment>
<dbReference type="InterPro" id="IPR001300">
    <property type="entry name" value="Peptidase_C2_calpain_cat"/>
</dbReference>
<feature type="active site" evidence="8">
    <location>
        <position position="357"/>
    </location>
</feature>
<sequence>MGTTVSQYPSHKISPEVDTKWNCPACSADSPNSAYPICMECGENYLNFVDSQSKVPSTKSWQCDLCSFNNHADLPYCTNCNRNRLGQNERELHSAKPSRLSSVRPKSVAVRDRRTMDASTAEKLSRDVIAFCKKNKMPFVDDAFLPSDQSLGALGMKREMQWLPLAEIAPSTDLDDYGPWTIYNSPEPSDIHQGELGDCWLLAALALITERPDMLQHILLTKTVNPEGVYVVRICHLGIWKAVLLDQYFPCTQYNTLAYSRAARRQLYVPLIEKACAKIFGSYANLSGGSTAEGLQLLTGAPTDRINLHPIDDVVDFDIVWAKLLSACESKLLIGASTGCSDINEHEYALVGLNSNHAFTVLVAKSLDVGEGRFLLVRDPHGTTNFSENSITPNIRKHLSSIRVEMPNFSGIFWIAWSSFLRFFESITISTYVSNHFDIREQAQFTQSPTELLPAYYFTLSKTSLITVSLIYHRHHRKGNSQHTQSFVLCSVEEETSDVGTKEVILESHRGTLTYWNGSLRPGAYVIIPFSVSLWKTRNNKKDERTRNYTLVIHSSIQLDGGFLHEPPTFLADCLIAAILKYCNKPLISNSSVVYTTPRRFAATLIVVENQCMYEYLTFNMIMTNADNIYHSRHTNGTIDCVPPRHRQLICILEWGHLRGEVAHMSYATSQRISGTWHNASPTVAISQADLHSPRPF</sequence>
<dbReference type="Proteomes" id="UP000663855">
    <property type="component" value="Unassembled WGS sequence"/>
</dbReference>
<dbReference type="InterPro" id="IPR036443">
    <property type="entry name" value="Znf_RanBP2_sf"/>
</dbReference>
<evidence type="ECO:0000313" key="14">
    <source>
        <dbReference type="EMBL" id="CAF1268783.1"/>
    </source>
</evidence>
<evidence type="ECO:0000256" key="8">
    <source>
        <dbReference type="PIRSR" id="PIRSR622684-1"/>
    </source>
</evidence>
<gene>
    <name evidence="14" type="ORF">CJN711_LOCUS15370</name>
</gene>
<evidence type="ECO:0000259" key="12">
    <source>
        <dbReference type="PROSITE" id="PS50199"/>
    </source>
</evidence>
<dbReference type="InterPro" id="IPR000169">
    <property type="entry name" value="Pept_cys_AS"/>
</dbReference>
<evidence type="ECO:0000256" key="4">
    <source>
        <dbReference type="ARBA" id="ARBA00022771"/>
    </source>
</evidence>
<evidence type="ECO:0000256" key="6">
    <source>
        <dbReference type="ARBA" id="ARBA00022807"/>
    </source>
</evidence>
<dbReference type="PROSITE" id="PS50199">
    <property type="entry name" value="ZF_RANBP2_2"/>
    <property type="match status" value="1"/>
</dbReference>
<proteinExistence type="inferred from homology"/>
<protein>
    <submittedName>
        <fullName evidence="14">Uncharacterized protein</fullName>
    </submittedName>
</protein>
<evidence type="ECO:0000256" key="2">
    <source>
        <dbReference type="ARBA" id="ARBA00022670"/>
    </source>
</evidence>
<comment type="caution">
    <text evidence="9">Lacks conserved residue(s) required for the propagation of feature annotation.</text>
</comment>
<dbReference type="GO" id="GO:0006508">
    <property type="term" value="P:proteolysis"/>
    <property type="evidence" value="ECO:0007669"/>
    <property type="project" value="UniProtKB-KW"/>
</dbReference>
<evidence type="ECO:0000256" key="7">
    <source>
        <dbReference type="ARBA" id="ARBA00022833"/>
    </source>
</evidence>
<dbReference type="SUPFAM" id="SSF54001">
    <property type="entry name" value="Cysteine proteinases"/>
    <property type="match status" value="1"/>
</dbReference>
<dbReference type="GO" id="GO:0005737">
    <property type="term" value="C:cytoplasm"/>
    <property type="evidence" value="ECO:0007669"/>
    <property type="project" value="TreeGrafter"/>
</dbReference>
<dbReference type="PRINTS" id="PR00704">
    <property type="entry name" value="CALPAIN"/>
</dbReference>
<dbReference type="AlphaFoldDB" id="A0A815BE00"/>
<keyword evidence="4 10" id="KW-0863">Zinc-finger</keyword>
<evidence type="ECO:0000256" key="10">
    <source>
        <dbReference type="PROSITE-ProRule" id="PRU00322"/>
    </source>
</evidence>
<evidence type="ECO:0000256" key="9">
    <source>
        <dbReference type="PROSITE-ProRule" id="PRU00239"/>
    </source>
</evidence>
<feature type="active site" evidence="8">
    <location>
        <position position="199"/>
    </location>
</feature>
<dbReference type="InterPro" id="IPR038765">
    <property type="entry name" value="Papain-like_cys_pep_sf"/>
</dbReference>
<dbReference type="GO" id="GO:0004198">
    <property type="term" value="F:calcium-dependent cysteine-type endopeptidase activity"/>
    <property type="evidence" value="ECO:0007669"/>
    <property type="project" value="InterPro"/>
</dbReference>
<dbReference type="SUPFAM" id="SSF90209">
    <property type="entry name" value="Ran binding protein zinc finger-like"/>
    <property type="match status" value="1"/>
</dbReference>
<comment type="similarity">
    <text evidence="1">Belongs to the peptidase C2 family.</text>
</comment>
<dbReference type="EMBL" id="CAJNOV010007078">
    <property type="protein sequence ID" value="CAF1268783.1"/>
    <property type="molecule type" value="Genomic_DNA"/>
</dbReference>
<dbReference type="PANTHER" id="PTHR10183:SF382">
    <property type="entry name" value="CALPAIN-15"/>
    <property type="match status" value="1"/>
</dbReference>
<evidence type="ECO:0000256" key="1">
    <source>
        <dbReference type="ARBA" id="ARBA00007623"/>
    </source>
</evidence>
<keyword evidence="2" id="KW-0645">Protease</keyword>
<keyword evidence="3" id="KW-0479">Metal-binding</keyword>
<dbReference type="PROSITE" id="PS01358">
    <property type="entry name" value="ZF_RANBP2_1"/>
    <property type="match status" value="1"/>
</dbReference>
<accession>A0A815BE00</accession>
<feature type="domain" description="Calpain catalytic" evidence="13">
    <location>
        <begin position="138"/>
        <end position="433"/>
    </location>
</feature>
<name>A0A815BE00_9BILA</name>
<feature type="region of interest" description="Disordered" evidence="11">
    <location>
        <begin position="91"/>
        <end position="114"/>
    </location>
</feature>
<dbReference type="Pfam" id="PF00648">
    <property type="entry name" value="Peptidase_C2"/>
    <property type="match status" value="1"/>
</dbReference>
<evidence type="ECO:0000313" key="15">
    <source>
        <dbReference type="Proteomes" id="UP000663855"/>
    </source>
</evidence>
<evidence type="ECO:0000256" key="3">
    <source>
        <dbReference type="ARBA" id="ARBA00022723"/>
    </source>
</evidence>
<dbReference type="PROSITE" id="PS00139">
    <property type="entry name" value="THIOL_PROTEASE_CYS"/>
    <property type="match status" value="1"/>
</dbReference>
<dbReference type="InterPro" id="IPR022684">
    <property type="entry name" value="Calpain_cysteine_protease"/>
</dbReference>
<dbReference type="GO" id="GO:0008270">
    <property type="term" value="F:zinc ion binding"/>
    <property type="evidence" value="ECO:0007669"/>
    <property type="project" value="UniProtKB-KW"/>
</dbReference>